<dbReference type="PANTHER" id="PTHR13410:SF9">
    <property type="entry name" value="PROTEIN PBDC1"/>
    <property type="match status" value="1"/>
</dbReference>
<dbReference type="OrthoDB" id="10248897at2759"/>
<dbReference type="PANTHER" id="PTHR13410">
    <property type="entry name" value="PROTEIN PBDC1"/>
    <property type="match status" value="1"/>
</dbReference>
<accession>A0A9N9DBR3</accession>
<gene>
    <name evidence="2" type="ORF">PBRASI_LOCUS9411</name>
</gene>
<reference evidence="2" key="1">
    <citation type="submission" date="2021-06" db="EMBL/GenBank/DDBJ databases">
        <authorList>
            <person name="Kallberg Y."/>
            <person name="Tangrot J."/>
            <person name="Rosling A."/>
        </authorList>
    </citation>
    <scope>NUCLEOTIDE SEQUENCE</scope>
    <source>
        <strain evidence="2">BR232B</strain>
    </source>
</reference>
<protein>
    <submittedName>
        <fullName evidence="2">8651_t:CDS:1</fullName>
    </submittedName>
</protein>
<name>A0A9N9DBR3_9GLOM</name>
<dbReference type="EMBL" id="CAJVPI010002039">
    <property type="protein sequence ID" value="CAG8634155.1"/>
    <property type="molecule type" value="Genomic_DNA"/>
</dbReference>
<dbReference type="InterPro" id="IPR023139">
    <property type="entry name" value="PBDC1-like_dom_sf"/>
</dbReference>
<dbReference type="AlphaFoldDB" id="A0A9N9DBR3"/>
<sequence>MSLPTAEQVINLPDIEKQWVVKATHHAETYFNIINSIDAKTFNLTKIDDEIYDDFMKTFPEVNLSDVDEDQLKSPEGKVKWREWIMKYENRVNDYNFGTLLRKNVKGDYTEDNTIFVTRMQFLAIEIARNKQGLNSHFFQNKVTQSENE</sequence>
<dbReference type="Pfam" id="PF04669">
    <property type="entry name" value="PBDC1"/>
    <property type="match status" value="1"/>
</dbReference>
<evidence type="ECO:0000313" key="2">
    <source>
        <dbReference type="EMBL" id="CAG8634155.1"/>
    </source>
</evidence>
<feature type="domain" description="Polysaccharide biosynthesis" evidence="1">
    <location>
        <begin position="15"/>
        <end position="138"/>
    </location>
</feature>
<dbReference type="InterPro" id="IPR008476">
    <property type="entry name" value="PBDC1_metazoa/fungi"/>
</dbReference>
<dbReference type="GO" id="GO:0005737">
    <property type="term" value="C:cytoplasm"/>
    <property type="evidence" value="ECO:0007669"/>
    <property type="project" value="TreeGrafter"/>
</dbReference>
<evidence type="ECO:0000259" key="1">
    <source>
        <dbReference type="Pfam" id="PF04669"/>
    </source>
</evidence>
<keyword evidence="3" id="KW-1185">Reference proteome</keyword>
<proteinExistence type="predicted"/>
<comment type="caution">
    <text evidence="2">The sequence shown here is derived from an EMBL/GenBank/DDBJ whole genome shotgun (WGS) entry which is preliminary data.</text>
</comment>
<dbReference type="Proteomes" id="UP000789739">
    <property type="component" value="Unassembled WGS sequence"/>
</dbReference>
<dbReference type="Gene3D" id="1.10.3560.10">
    <property type="entry name" value="yst0336 like domain"/>
    <property type="match status" value="1"/>
</dbReference>
<dbReference type="InterPro" id="IPR021148">
    <property type="entry name" value="Polysacc_synth_dom"/>
</dbReference>
<evidence type="ECO:0000313" key="3">
    <source>
        <dbReference type="Proteomes" id="UP000789739"/>
    </source>
</evidence>
<organism evidence="2 3">
    <name type="scientific">Paraglomus brasilianum</name>
    <dbReference type="NCBI Taxonomy" id="144538"/>
    <lineage>
        <taxon>Eukaryota</taxon>
        <taxon>Fungi</taxon>
        <taxon>Fungi incertae sedis</taxon>
        <taxon>Mucoromycota</taxon>
        <taxon>Glomeromycotina</taxon>
        <taxon>Glomeromycetes</taxon>
        <taxon>Paraglomerales</taxon>
        <taxon>Paraglomeraceae</taxon>
        <taxon>Paraglomus</taxon>
    </lineage>
</organism>